<reference evidence="1" key="2">
    <citation type="journal article" date="2022" name="New Phytol.">
        <title>Evolutionary transition to the ectomycorrhizal habit in the genomes of a hyperdiverse lineage of mushroom-forming fungi.</title>
        <authorList>
            <person name="Looney B."/>
            <person name="Miyauchi S."/>
            <person name="Morin E."/>
            <person name="Drula E."/>
            <person name="Courty P.E."/>
            <person name="Kohler A."/>
            <person name="Kuo A."/>
            <person name="LaButti K."/>
            <person name="Pangilinan J."/>
            <person name="Lipzen A."/>
            <person name="Riley R."/>
            <person name="Andreopoulos W."/>
            <person name="He G."/>
            <person name="Johnson J."/>
            <person name="Nolan M."/>
            <person name="Tritt A."/>
            <person name="Barry K.W."/>
            <person name="Grigoriev I.V."/>
            <person name="Nagy L.G."/>
            <person name="Hibbett D."/>
            <person name="Henrissat B."/>
            <person name="Matheny P.B."/>
            <person name="Labbe J."/>
            <person name="Martin F.M."/>
        </authorList>
    </citation>
    <scope>NUCLEOTIDE SEQUENCE</scope>
    <source>
        <strain evidence="1">FP105234-sp</strain>
    </source>
</reference>
<dbReference type="EMBL" id="MU276913">
    <property type="protein sequence ID" value="KAI0037487.1"/>
    <property type="molecule type" value="Genomic_DNA"/>
</dbReference>
<comment type="caution">
    <text evidence="1">The sequence shown here is derived from an EMBL/GenBank/DDBJ whole genome shotgun (WGS) entry which is preliminary data.</text>
</comment>
<keyword evidence="2" id="KW-1185">Reference proteome</keyword>
<proteinExistence type="predicted"/>
<sequence>MIKTAAATRSPSATHFSPARQLTACNFLSALDDLCGSRRVDKTGAGHAEDGAGAGDTPLWKFPENTAVAKALATGGGAHNKHIRFGNVLYGNTLSELDIGSPAALTPDTNAPHASLALAISAVEDALHVHAAQNERGASRSPRIPEEDE</sequence>
<evidence type="ECO:0000313" key="2">
    <source>
        <dbReference type="Proteomes" id="UP000814033"/>
    </source>
</evidence>
<dbReference type="Proteomes" id="UP000814033">
    <property type="component" value="Unassembled WGS sequence"/>
</dbReference>
<accession>A0ACB8R0S0</accession>
<reference evidence="1" key="1">
    <citation type="submission" date="2021-02" db="EMBL/GenBank/DDBJ databases">
        <authorList>
            <consortium name="DOE Joint Genome Institute"/>
            <person name="Ahrendt S."/>
            <person name="Looney B.P."/>
            <person name="Miyauchi S."/>
            <person name="Morin E."/>
            <person name="Drula E."/>
            <person name="Courty P.E."/>
            <person name="Chicoki N."/>
            <person name="Fauchery L."/>
            <person name="Kohler A."/>
            <person name="Kuo A."/>
            <person name="Labutti K."/>
            <person name="Pangilinan J."/>
            <person name="Lipzen A."/>
            <person name="Riley R."/>
            <person name="Andreopoulos W."/>
            <person name="He G."/>
            <person name="Johnson J."/>
            <person name="Barry K.W."/>
            <person name="Grigoriev I.V."/>
            <person name="Nagy L."/>
            <person name="Hibbett D."/>
            <person name="Henrissat B."/>
            <person name="Matheny P.B."/>
            <person name="Labbe J."/>
            <person name="Martin F."/>
        </authorList>
    </citation>
    <scope>NUCLEOTIDE SEQUENCE</scope>
    <source>
        <strain evidence="1">FP105234-sp</strain>
    </source>
</reference>
<gene>
    <name evidence="1" type="ORF">FA95DRAFT_1614159</name>
</gene>
<evidence type="ECO:0000313" key="1">
    <source>
        <dbReference type="EMBL" id="KAI0037487.1"/>
    </source>
</evidence>
<name>A0ACB8R0S0_9AGAM</name>
<organism evidence="1 2">
    <name type="scientific">Auriscalpium vulgare</name>
    <dbReference type="NCBI Taxonomy" id="40419"/>
    <lineage>
        <taxon>Eukaryota</taxon>
        <taxon>Fungi</taxon>
        <taxon>Dikarya</taxon>
        <taxon>Basidiomycota</taxon>
        <taxon>Agaricomycotina</taxon>
        <taxon>Agaricomycetes</taxon>
        <taxon>Russulales</taxon>
        <taxon>Auriscalpiaceae</taxon>
        <taxon>Auriscalpium</taxon>
    </lineage>
</organism>
<protein>
    <submittedName>
        <fullName evidence="1">Uncharacterized protein</fullName>
    </submittedName>
</protein>